<gene>
    <name evidence="1" type="ORF">M9H77_03944</name>
</gene>
<evidence type="ECO:0000313" key="1">
    <source>
        <dbReference type="EMBL" id="KAI5682716.1"/>
    </source>
</evidence>
<sequence length="366" mass="42703">MFCHVLMWNCDVLNPYMCEDGVLVLPESMEEGVLLISIAIEYAFNLYNDYAFRWGCSVHKDKQKFKAESIMKYLKQFYYYKQGKKCDKEKGGRSYTKVDIHIDCKAMIEFCLNEEDGWTVNRHNVSHNHGLCAANQRHFTHSQRGVIKSDAIYLQELKDNGVFIATGLRVLKKQVRGLPFIDFTSTDAYNILRSNNLDGGDANALIQIFKWRKENEDDFYFDFEVDFNSSLCCFFRRDGRMRYNYDIFGDLLVHDTKWVLAKRKKSRLYGPVEMNVSDSNCFNILMEYILLGHTNYLKTSLWNSRSIAKGFWYPIMASMCMSSGVGDKEKVKKKDISISSVWRREMLRKFSDLISASELNVNARNT</sequence>
<comment type="caution">
    <text evidence="1">The sequence shown here is derived from an EMBL/GenBank/DDBJ whole genome shotgun (WGS) entry which is preliminary data.</text>
</comment>
<evidence type="ECO:0000313" key="2">
    <source>
        <dbReference type="Proteomes" id="UP001060085"/>
    </source>
</evidence>
<dbReference type="EMBL" id="CM044701">
    <property type="protein sequence ID" value="KAI5682716.1"/>
    <property type="molecule type" value="Genomic_DNA"/>
</dbReference>
<proteinExistence type="predicted"/>
<accession>A0ACC0CCQ3</accession>
<organism evidence="1 2">
    <name type="scientific">Catharanthus roseus</name>
    <name type="common">Madagascar periwinkle</name>
    <name type="synonym">Vinca rosea</name>
    <dbReference type="NCBI Taxonomy" id="4058"/>
    <lineage>
        <taxon>Eukaryota</taxon>
        <taxon>Viridiplantae</taxon>
        <taxon>Streptophyta</taxon>
        <taxon>Embryophyta</taxon>
        <taxon>Tracheophyta</taxon>
        <taxon>Spermatophyta</taxon>
        <taxon>Magnoliopsida</taxon>
        <taxon>eudicotyledons</taxon>
        <taxon>Gunneridae</taxon>
        <taxon>Pentapetalae</taxon>
        <taxon>asterids</taxon>
        <taxon>lamiids</taxon>
        <taxon>Gentianales</taxon>
        <taxon>Apocynaceae</taxon>
        <taxon>Rauvolfioideae</taxon>
        <taxon>Vinceae</taxon>
        <taxon>Catharanthinae</taxon>
        <taxon>Catharanthus</taxon>
    </lineage>
</organism>
<reference evidence="2" key="1">
    <citation type="journal article" date="2023" name="Nat. Plants">
        <title>Single-cell RNA sequencing provides a high-resolution roadmap for understanding the multicellular compartmentation of specialized metabolism.</title>
        <authorList>
            <person name="Sun S."/>
            <person name="Shen X."/>
            <person name="Li Y."/>
            <person name="Li Y."/>
            <person name="Wang S."/>
            <person name="Li R."/>
            <person name="Zhang H."/>
            <person name="Shen G."/>
            <person name="Guo B."/>
            <person name="Wei J."/>
            <person name="Xu J."/>
            <person name="St-Pierre B."/>
            <person name="Chen S."/>
            <person name="Sun C."/>
        </authorList>
    </citation>
    <scope>NUCLEOTIDE SEQUENCE [LARGE SCALE GENOMIC DNA]</scope>
</reference>
<name>A0ACC0CCQ3_CATRO</name>
<dbReference type="Proteomes" id="UP001060085">
    <property type="component" value="Linkage Group LG01"/>
</dbReference>
<protein>
    <submittedName>
        <fullName evidence="1">Uncharacterized protein</fullName>
    </submittedName>
</protein>
<keyword evidence="2" id="KW-1185">Reference proteome</keyword>